<dbReference type="AlphaFoldDB" id="A0AAE2YMJ8"/>
<dbReference type="SUPFAM" id="SSF111283">
    <property type="entry name" value="Putative modulator of DNA gyrase, PmbA/TldD"/>
    <property type="match status" value="1"/>
</dbReference>
<dbReference type="GO" id="GO:0008237">
    <property type="term" value="F:metallopeptidase activity"/>
    <property type="evidence" value="ECO:0007669"/>
    <property type="project" value="InterPro"/>
</dbReference>
<dbReference type="RefSeq" id="WP_215871656.1">
    <property type="nucleotide sequence ID" value="NZ_JAAXYO010000016.1"/>
</dbReference>
<name>A0AAE2YMJ8_9PROT</name>
<feature type="domain" description="Metalloprotease TldD/E C-terminal" evidence="2">
    <location>
        <begin position="214"/>
        <end position="430"/>
    </location>
</feature>
<dbReference type="InterPro" id="IPR045569">
    <property type="entry name" value="Metalloprtase-TldD/E_C"/>
</dbReference>
<evidence type="ECO:0000256" key="1">
    <source>
        <dbReference type="SAM" id="MobiDB-lite"/>
    </source>
</evidence>
<keyword evidence="4" id="KW-1185">Reference proteome</keyword>
<proteinExistence type="predicted"/>
<dbReference type="PANTHER" id="PTHR43666">
    <property type="entry name" value="TLDD PROTEIN"/>
    <property type="match status" value="1"/>
</dbReference>
<dbReference type="PANTHER" id="PTHR43666:SF1">
    <property type="entry name" value="CONSERVED PROTEIN"/>
    <property type="match status" value="1"/>
</dbReference>
<dbReference type="GO" id="GO:0006508">
    <property type="term" value="P:proteolysis"/>
    <property type="evidence" value="ECO:0007669"/>
    <property type="project" value="InterPro"/>
</dbReference>
<feature type="region of interest" description="Disordered" evidence="1">
    <location>
        <begin position="303"/>
        <end position="322"/>
    </location>
</feature>
<protein>
    <recommendedName>
        <fullName evidence="2">Metalloprotease TldD/E C-terminal domain-containing protein</fullName>
    </recommendedName>
</protein>
<evidence type="ECO:0000259" key="2">
    <source>
        <dbReference type="Pfam" id="PF19289"/>
    </source>
</evidence>
<evidence type="ECO:0000313" key="3">
    <source>
        <dbReference type="EMBL" id="MBU2786750.1"/>
    </source>
</evidence>
<dbReference type="InterPro" id="IPR036059">
    <property type="entry name" value="TldD/PmbA_sf"/>
</dbReference>
<sequence>MNERIESFLQALPDALSQLAHHDERLYVEFYAEETQYARLTQAKVNQSGGIHQESLTLTLAVGQSLLSLTMEGDLPDSDALKAMVETLRKDLPHVPEDPWCHLDTCPRRETTGSTYEFEGFAALVNTYCDAAHHQDLVGILLSGPQIYAVCSSVGHCLIHRGGSTIADLSVFDKDHNAVKRVRKDPQTQDAVADIQAMAQSLKTMARPAITLQPGTYRAWLSPEAIAELLGTVSWYGFSIEAIRSGGSPLWMLYQQEQALSPQIYLSENRQSAAAPMFTAEGFLLPSEVPLICDGKAQESLRSPRSAREFGTSVNSSSGYPESLSMREGSLHDLEVLRSIHTGLYIGRVWYSNISDPKSCRVTAMTRYDCFWVENGELQGPLSPARMDSSLYRLLGEDLEALGARVAILPETHSYGQRGWGSTQVPGVLTSVTITL</sequence>
<accession>A0AAE2YMJ8</accession>
<dbReference type="Pfam" id="PF19289">
    <property type="entry name" value="PmbA_TldD_3rd"/>
    <property type="match status" value="1"/>
</dbReference>
<organism evidence="3 4">
    <name type="scientific">Igneacidithiobacillus copahuensis</name>
    <dbReference type="NCBI Taxonomy" id="2724909"/>
    <lineage>
        <taxon>Bacteria</taxon>
        <taxon>Pseudomonadati</taxon>
        <taxon>Pseudomonadota</taxon>
        <taxon>Acidithiobacillia</taxon>
        <taxon>Acidithiobacillales</taxon>
        <taxon>Acidithiobacillaceae</taxon>
        <taxon>Igneacidithiobacillus</taxon>
    </lineage>
</organism>
<evidence type="ECO:0000313" key="4">
    <source>
        <dbReference type="Proteomes" id="UP001197378"/>
    </source>
</evidence>
<gene>
    <name evidence="3" type="ORF">HFQ13_00730</name>
</gene>
<reference evidence="3" key="1">
    <citation type="journal article" date="2021" name="ISME J.">
        <title>Genomic evolution of the class Acidithiobacillia: deep-branching Proteobacteria living in extreme acidic conditions.</title>
        <authorList>
            <person name="Moya-Beltran A."/>
            <person name="Beard S."/>
            <person name="Rojas-Villalobos C."/>
            <person name="Issotta F."/>
            <person name="Gallardo Y."/>
            <person name="Ulloa R."/>
            <person name="Giaveno A."/>
            <person name="Degli Esposti M."/>
            <person name="Johnson D.B."/>
            <person name="Quatrini R."/>
        </authorList>
    </citation>
    <scope>NUCLEOTIDE SEQUENCE</scope>
    <source>
        <strain evidence="3">VAN18-1</strain>
    </source>
</reference>
<dbReference type="EMBL" id="JAAXYO010000016">
    <property type="protein sequence ID" value="MBU2786750.1"/>
    <property type="molecule type" value="Genomic_DNA"/>
</dbReference>
<dbReference type="Proteomes" id="UP001197378">
    <property type="component" value="Unassembled WGS sequence"/>
</dbReference>
<comment type="caution">
    <text evidence="3">The sequence shown here is derived from an EMBL/GenBank/DDBJ whole genome shotgun (WGS) entry which is preliminary data.</text>
</comment>